<dbReference type="RefSeq" id="XP_035660159.1">
    <property type="nucleotide sequence ID" value="XM_035804266.1"/>
</dbReference>
<dbReference type="GeneID" id="118404886"/>
<evidence type="ECO:0000313" key="7">
    <source>
        <dbReference type="RefSeq" id="XP_035660159.1"/>
    </source>
</evidence>
<keyword evidence="4" id="KW-0677">Repeat</keyword>
<evidence type="ECO:0000256" key="1">
    <source>
        <dbReference type="ARBA" id="ARBA00004613"/>
    </source>
</evidence>
<dbReference type="OMA" id="QDWGACT"/>
<dbReference type="Proteomes" id="UP000001554">
    <property type="component" value="Chromosome 17"/>
</dbReference>
<dbReference type="InterPro" id="IPR036383">
    <property type="entry name" value="TSP1_rpt_sf"/>
</dbReference>
<organism evidence="6 7">
    <name type="scientific">Branchiostoma floridae</name>
    <name type="common">Florida lancelet</name>
    <name type="synonym">Amphioxus</name>
    <dbReference type="NCBI Taxonomy" id="7739"/>
    <lineage>
        <taxon>Eukaryota</taxon>
        <taxon>Metazoa</taxon>
        <taxon>Chordata</taxon>
        <taxon>Cephalochordata</taxon>
        <taxon>Leptocardii</taxon>
        <taxon>Amphioxiformes</taxon>
        <taxon>Branchiostomatidae</taxon>
        <taxon>Branchiostoma</taxon>
    </lineage>
</organism>
<accession>A0A9J7HI98</accession>
<keyword evidence="3" id="KW-0732">Signal</keyword>
<protein>
    <submittedName>
        <fullName evidence="7">Coadhesin-like</fullName>
    </submittedName>
</protein>
<keyword evidence="2" id="KW-0964">Secreted</keyword>
<gene>
    <name evidence="7" type="primary">LOC118404886</name>
</gene>
<evidence type="ECO:0000256" key="5">
    <source>
        <dbReference type="ARBA" id="ARBA00023157"/>
    </source>
</evidence>
<reference evidence="7" key="2">
    <citation type="submission" date="2025-08" db="UniProtKB">
        <authorList>
            <consortium name="RefSeq"/>
        </authorList>
    </citation>
    <scope>IDENTIFICATION</scope>
    <source>
        <strain evidence="7">S238N-H82</strain>
        <tissue evidence="7">Testes</tissue>
    </source>
</reference>
<dbReference type="InterPro" id="IPR052065">
    <property type="entry name" value="Compl_asym_regulator"/>
</dbReference>
<sequence length="343" mass="36280">MKKANSAEIWRFHQNSGYGAWSEWVDGDCSVTCGVGEQTQSRTCNNPEPANGGAECTLEDGTAGRTEERIVPWPCDRGPCPIDGGWSEWVNGDCSVTCGVGEQTQSRTCNNPEPANGGAECTLEDGTTGRTEERTVPWPCDQGPCPIDGGWSEWVDGDCSVTCGVGEQTQSRACNNPEPANGGAECTLEDGTAGRTEERTVPWPCDQGPCPIDGGWSDWVDGDCSVTCGVGEQTQSRTCNNPEPANGGAECTLEDGTTGRTEERIVPWPCNQGPCPIDGGWSEWVDGGCSVTCGVGEQTQSRACNNPEPANGGAECTLEDGTTGRTEERIVPWPCDQGPCPVR</sequence>
<reference evidence="6" key="1">
    <citation type="journal article" date="2020" name="Nat. Ecol. Evol.">
        <title>Deeply conserved synteny resolves early events in vertebrate evolution.</title>
        <authorList>
            <person name="Simakov O."/>
            <person name="Marletaz F."/>
            <person name="Yue J.X."/>
            <person name="O'Connell B."/>
            <person name="Jenkins J."/>
            <person name="Brandt A."/>
            <person name="Calef R."/>
            <person name="Tung C.H."/>
            <person name="Huang T.K."/>
            <person name="Schmutz J."/>
            <person name="Satoh N."/>
            <person name="Yu J.K."/>
            <person name="Putnam N.H."/>
            <person name="Green R.E."/>
            <person name="Rokhsar D.S."/>
        </authorList>
    </citation>
    <scope>NUCLEOTIDE SEQUENCE [LARGE SCALE GENOMIC DNA]</scope>
    <source>
        <strain evidence="6">S238N-H82</strain>
    </source>
</reference>
<keyword evidence="6" id="KW-1185">Reference proteome</keyword>
<evidence type="ECO:0000256" key="3">
    <source>
        <dbReference type="ARBA" id="ARBA00022729"/>
    </source>
</evidence>
<dbReference type="InterPro" id="IPR000884">
    <property type="entry name" value="TSP1_rpt"/>
</dbReference>
<dbReference type="PANTHER" id="PTHR22906:SF43">
    <property type="entry name" value="PROPERDIN"/>
    <property type="match status" value="1"/>
</dbReference>
<name>A0A9J7HI98_BRAFL</name>
<keyword evidence="5" id="KW-1015">Disulfide bond</keyword>
<dbReference type="Gene3D" id="2.20.100.10">
    <property type="entry name" value="Thrombospondin type-1 (TSP1) repeat"/>
    <property type="match status" value="5"/>
</dbReference>
<dbReference type="SMART" id="SM00209">
    <property type="entry name" value="TSP1"/>
    <property type="match status" value="5"/>
</dbReference>
<dbReference type="PANTHER" id="PTHR22906">
    <property type="entry name" value="PROPERDIN"/>
    <property type="match status" value="1"/>
</dbReference>
<evidence type="ECO:0000256" key="4">
    <source>
        <dbReference type="ARBA" id="ARBA00022737"/>
    </source>
</evidence>
<comment type="subcellular location">
    <subcellularLocation>
        <location evidence="1">Secreted</location>
    </subcellularLocation>
</comment>
<evidence type="ECO:0000256" key="2">
    <source>
        <dbReference type="ARBA" id="ARBA00022525"/>
    </source>
</evidence>
<evidence type="ECO:0000313" key="6">
    <source>
        <dbReference type="Proteomes" id="UP000001554"/>
    </source>
</evidence>
<dbReference type="PROSITE" id="PS50092">
    <property type="entry name" value="TSP1"/>
    <property type="match status" value="4"/>
</dbReference>
<dbReference type="SUPFAM" id="SSF82895">
    <property type="entry name" value="TSP-1 type 1 repeat"/>
    <property type="match status" value="5"/>
</dbReference>
<proteinExistence type="predicted"/>
<dbReference type="Pfam" id="PF00090">
    <property type="entry name" value="TSP_1"/>
    <property type="match status" value="5"/>
</dbReference>
<dbReference type="AlphaFoldDB" id="A0A9J7HI98"/>
<dbReference type="OrthoDB" id="446173at2759"/>
<dbReference type="KEGG" id="bfo:118404886"/>